<keyword evidence="3 4" id="KW-0687">Ribonucleoprotein</keyword>
<dbReference type="GO" id="GO:0030686">
    <property type="term" value="C:90S preribosome"/>
    <property type="evidence" value="ECO:0007669"/>
    <property type="project" value="TreeGrafter"/>
</dbReference>
<evidence type="ECO:0000313" key="5">
    <source>
        <dbReference type="EMBL" id="KAG7537313.1"/>
    </source>
</evidence>
<evidence type="ECO:0000256" key="3">
    <source>
        <dbReference type="ARBA" id="ARBA00023274"/>
    </source>
</evidence>
<keyword evidence="2 4" id="KW-0689">Ribosomal protein</keyword>
<dbReference type="PANTHER" id="PTHR11278:SF10">
    <property type="entry name" value="SMALL RIBOSOMAL SUBUNIT PROTEIN ES7X"/>
    <property type="match status" value="1"/>
</dbReference>
<dbReference type="PANTHER" id="PTHR11278">
    <property type="entry name" value="40S RIBOSOMAL PROTEIN S7"/>
    <property type="match status" value="1"/>
</dbReference>
<evidence type="ECO:0000256" key="4">
    <source>
        <dbReference type="RuleBase" id="RU364105"/>
    </source>
</evidence>
<keyword evidence="6" id="KW-1185">Reference proteome</keyword>
<evidence type="ECO:0000256" key="1">
    <source>
        <dbReference type="ARBA" id="ARBA00007820"/>
    </source>
</evidence>
<dbReference type="GO" id="GO:0022627">
    <property type="term" value="C:cytosolic small ribosomal subunit"/>
    <property type="evidence" value="ECO:0007669"/>
    <property type="project" value="TreeGrafter"/>
</dbReference>
<dbReference type="GO" id="GO:0042274">
    <property type="term" value="P:ribosomal small subunit biogenesis"/>
    <property type="evidence" value="ECO:0007669"/>
    <property type="project" value="TreeGrafter"/>
</dbReference>
<evidence type="ECO:0000313" key="6">
    <source>
        <dbReference type="Proteomes" id="UP000694251"/>
    </source>
</evidence>
<gene>
    <name evidence="5" type="ORF">ISN44_As13g012150</name>
</gene>
<dbReference type="Pfam" id="PF01251">
    <property type="entry name" value="Ribosomal_S7e"/>
    <property type="match status" value="1"/>
</dbReference>
<dbReference type="EMBL" id="JAEFBJ010000013">
    <property type="protein sequence ID" value="KAG7537313.1"/>
    <property type="molecule type" value="Genomic_DNA"/>
</dbReference>
<comment type="similarity">
    <text evidence="1 4">Belongs to the eukaryotic ribosomal protein eS7 family.</text>
</comment>
<organism evidence="5 6">
    <name type="scientific">Arabidopsis suecica</name>
    <name type="common">Swedish thale-cress</name>
    <name type="synonym">Cardaminopsis suecica</name>
    <dbReference type="NCBI Taxonomy" id="45249"/>
    <lineage>
        <taxon>Eukaryota</taxon>
        <taxon>Viridiplantae</taxon>
        <taxon>Streptophyta</taxon>
        <taxon>Embryophyta</taxon>
        <taxon>Tracheophyta</taxon>
        <taxon>Spermatophyta</taxon>
        <taxon>Magnoliopsida</taxon>
        <taxon>eudicotyledons</taxon>
        <taxon>Gunneridae</taxon>
        <taxon>Pentapetalae</taxon>
        <taxon>rosids</taxon>
        <taxon>malvids</taxon>
        <taxon>Brassicales</taxon>
        <taxon>Brassicaceae</taxon>
        <taxon>Camelineae</taxon>
        <taxon>Arabidopsis</taxon>
    </lineage>
</organism>
<dbReference type="AlphaFoldDB" id="A0A8T1XZE7"/>
<protein>
    <recommendedName>
        <fullName evidence="4">40S ribosomal protein S7</fullName>
    </recommendedName>
</protein>
<comment type="caution">
    <text evidence="5">The sequence shown here is derived from an EMBL/GenBank/DDBJ whole genome shotgun (WGS) entry which is preliminary data.</text>
</comment>
<dbReference type="OrthoDB" id="1733572at2759"/>
<proteinExistence type="inferred from homology"/>
<dbReference type="GO" id="GO:0006364">
    <property type="term" value="P:rRNA processing"/>
    <property type="evidence" value="ECO:0007669"/>
    <property type="project" value="TreeGrafter"/>
</dbReference>
<dbReference type="Proteomes" id="UP000694251">
    <property type="component" value="Chromosome 13"/>
</dbReference>
<evidence type="ECO:0000256" key="2">
    <source>
        <dbReference type="ARBA" id="ARBA00022980"/>
    </source>
</evidence>
<dbReference type="GO" id="GO:0006412">
    <property type="term" value="P:translation"/>
    <property type="evidence" value="ECO:0007669"/>
    <property type="project" value="InterPro"/>
</dbReference>
<dbReference type="InterPro" id="IPR000554">
    <property type="entry name" value="Ribosomal_eS7"/>
</dbReference>
<name>A0A8T1XZE7_ARASU</name>
<accession>A0A8T1XZE7</accession>
<reference evidence="5 6" key="1">
    <citation type="submission" date="2020-12" db="EMBL/GenBank/DDBJ databases">
        <title>Concerted genomic and epigenomic changes stabilize Arabidopsis allopolyploids.</title>
        <authorList>
            <person name="Chen Z."/>
        </authorList>
    </citation>
    <scope>NUCLEOTIDE SEQUENCE [LARGE SCALE GENOMIC DNA]</scope>
    <source>
        <strain evidence="5">As9502</strain>
        <tissue evidence="5">Leaf</tissue>
    </source>
</reference>
<sequence>MRGASCSVTWKSNRKAVVIYVPFRLRKAFHKIHPCLVRELEKKFSGKDVIFELRSFTDLGLKEAKALVEKTLAILIDGLSKEEGEKIVEKLKALGAKDVLE</sequence>
<dbReference type="GO" id="GO:0032040">
    <property type="term" value="C:small-subunit processome"/>
    <property type="evidence" value="ECO:0007669"/>
    <property type="project" value="TreeGrafter"/>
</dbReference>
<dbReference type="GO" id="GO:0003735">
    <property type="term" value="F:structural constituent of ribosome"/>
    <property type="evidence" value="ECO:0007669"/>
    <property type="project" value="InterPro"/>
</dbReference>